<keyword evidence="8" id="KW-1185">Reference proteome</keyword>
<dbReference type="Proteomes" id="UP000190135">
    <property type="component" value="Unassembled WGS sequence"/>
</dbReference>
<dbReference type="OrthoDB" id="9810614at2"/>
<dbReference type="InterPro" id="IPR011701">
    <property type="entry name" value="MFS"/>
</dbReference>
<feature type="transmembrane region" description="Helical" evidence="5">
    <location>
        <begin position="146"/>
        <end position="168"/>
    </location>
</feature>
<feature type="transmembrane region" description="Helical" evidence="5">
    <location>
        <begin position="92"/>
        <end position="110"/>
    </location>
</feature>
<dbReference type="Pfam" id="PF07690">
    <property type="entry name" value="MFS_1"/>
    <property type="match status" value="1"/>
</dbReference>
<evidence type="ECO:0000256" key="2">
    <source>
        <dbReference type="ARBA" id="ARBA00022989"/>
    </source>
</evidence>
<name>A0A1T4S9I6_9HYPH</name>
<protein>
    <submittedName>
        <fullName evidence="7">Predicted arabinose efflux permease, MFS family</fullName>
    </submittedName>
</protein>
<keyword evidence="3 5" id="KW-0472">Membrane</keyword>
<dbReference type="InterPro" id="IPR036259">
    <property type="entry name" value="MFS_trans_sf"/>
</dbReference>
<dbReference type="EMBL" id="FUXL01000009">
    <property type="protein sequence ID" value="SKA24970.1"/>
    <property type="molecule type" value="Genomic_DNA"/>
</dbReference>
<reference evidence="7 8" key="1">
    <citation type="submission" date="2017-02" db="EMBL/GenBank/DDBJ databases">
        <authorList>
            <person name="Peterson S.W."/>
        </authorList>
    </citation>
    <scope>NUCLEOTIDE SEQUENCE [LARGE SCALE GENOMIC DNA]</scope>
    <source>
        <strain evidence="7 8">USBA 369</strain>
    </source>
</reference>
<dbReference type="STRING" id="1365950.SAMN05428963_109161"/>
<sequence length="467" mass="49322">MLDSTSGFDPSDIQHGSSTSLSTSAFDHTSNQNHIAMQKERKDLETNGESNVGKAHLWSLLAGVILLVLGNGLQTTLVGVRAGLEGMNGQTVGLIMSAYFIGYAGGSVLSPRLIHVVGHIRAFAALAAVTSAIALCFPILPLPFVWIGLRVIHGACYAGLVVIVESWLNASTTRNQRGRVLATYMVVLYAGWSLSQLLLNVASPRGFILFSLVSACLSLALVPITATGIRAPGIVTSSRLGLRALYAISPLAVVGAFMTGATVSAFFGMGPTFAQSSGLTDIEISAFLAIMLVGALIFQWPLGWLSDRIDRRFAIIGCAFASFLIAIALWLTDQNIETLLILSLLLGGTMMPIYSLCVAHANDGIDAEHVVAAASEMILVYGIGSAFGPSLAGLAMNQLGPSGLFAFVGAGMAAYGFYAAFRVRQRAPIPGEEKQIYVAVPQTSHAALHLHRHGPDTIRDARDHVSS</sequence>
<dbReference type="PROSITE" id="PS50850">
    <property type="entry name" value="MFS"/>
    <property type="match status" value="1"/>
</dbReference>
<feature type="transmembrane region" description="Helical" evidence="5">
    <location>
        <begin position="338"/>
        <end position="357"/>
    </location>
</feature>
<evidence type="ECO:0000313" key="7">
    <source>
        <dbReference type="EMBL" id="SKA24970.1"/>
    </source>
</evidence>
<evidence type="ECO:0000259" key="6">
    <source>
        <dbReference type="PROSITE" id="PS50850"/>
    </source>
</evidence>
<accession>A0A1T4S9I6</accession>
<dbReference type="InterPro" id="IPR047200">
    <property type="entry name" value="MFS_YcaD-like"/>
</dbReference>
<feature type="region of interest" description="Disordered" evidence="4">
    <location>
        <begin position="1"/>
        <end position="25"/>
    </location>
</feature>
<dbReference type="PANTHER" id="PTHR23521">
    <property type="entry name" value="TRANSPORTER MFS SUPERFAMILY"/>
    <property type="match status" value="1"/>
</dbReference>
<dbReference type="PANTHER" id="PTHR23521:SF3">
    <property type="entry name" value="MFS TRANSPORTER"/>
    <property type="match status" value="1"/>
</dbReference>
<feature type="transmembrane region" description="Helical" evidence="5">
    <location>
        <begin position="245"/>
        <end position="270"/>
    </location>
</feature>
<feature type="transmembrane region" description="Helical" evidence="5">
    <location>
        <begin position="57"/>
        <end position="80"/>
    </location>
</feature>
<evidence type="ECO:0000256" key="5">
    <source>
        <dbReference type="SAM" id="Phobius"/>
    </source>
</evidence>
<dbReference type="Gene3D" id="1.20.1250.20">
    <property type="entry name" value="MFS general substrate transporter like domains"/>
    <property type="match status" value="2"/>
</dbReference>
<dbReference type="CDD" id="cd17477">
    <property type="entry name" value="MFS_YcaD_like"/>
    <property type="match status" value="1"/>
</dbReference>
<feature type="transmembrane region" description="Helical" evidence="5">
    <location>
        <begin position="282"/>
        <end position="301"/>
    </location>
</feature>
<feature type="transmembrane region" description="Helical" evidence="5">
    <location>
        <begin position="402"/>
        <end position="421"/>
    </location>
</feature>
<dbReference type="RefSeq" id="WP_078709091.1">
    <property type="nucleotide sequence ID" value="NZ_FUXL01000009.1"/>
</dbReference>
<gene>
    <name evidence="7" type="ORF">SAMN05428963_109161</name>
</gene>
<evidence type="ECO:0000313" key="8">
    <source>
        <dbReference type="Proteomes" id="UP000190135"/>
    </source>
</evidence>
<keyword evidence="1 5" id="KW-0812">Transmembrane</keyword>
<evidence type="ECO:0000256" key="3">
    <source>
        <dbReference type="ARBA" id="ARBA00023136"/>
    </source>
</evidence>
<feature type="domain" description="Major facilitator superfamily (MFS) profile" evidence="6">
    <location>
        <begin position="248"/>
        <end position="467"/>
    </location>
</feature>
<feature type="transmembrane region" description="Helical" evidence="5">
    <location>
        <begin position="122"/>
        <end position="140"/>
    </location>
</feature>
<keyword evidence="2 5" id="KW-1133">Transmembrane helix</keyword>
<feature type="transmembrane region" description="Helical" evidence="5">
    <location>
        <begin position="205"/>
        <end position="224"/>
    </location>
</feature>
<feature type="transmembrane region" description="Helical" evidence="5">
    <location>
        <begin position="180"/>
        <end position="199"/>
    </location>
</feature>
<dbReference type="GO" id="GO:0005886">
    <property type="term" value="C:plasma membrane"/>
    <property type="evidence" value="ECO:0007669"/>
    <property type="project" value="TreeGrafter"/>
</dbReference>
<evidence type="ECO:0000256" key="4">
    <source>
        <dbReference type="SAM" id="MobiDB-lite"/>
    </source>
</evidence>
<dbReference type="GO" id="GO:0022857">
    <property type="term" value="F:transmembrane transporter activity"/>
    <property type="evidence" value="ECO:0007669"/>
    <property type="project" value="InterPro"/>
</dbReference>
<feature type="transmembrane region" description="Helical" evidence="5">
    <location>
        <begin position="313"/>
        <end position="332"/>
    </location>
</feature>
<proteinExistence type="predicted"/>
<feature type="transmembrane region" description="Helical" evidence="5">
    <location>
        <begin position="378"/>
        <end position="396"/>
    </location>
</feature>
<dbReference type="InterPro" id="IPR020846">
    <property type="entry name" value="MFS_dom"/>
</dbReference>
<dbReference type="SUPFAM" id="SSF103473">
    <property type="entry name" value="MFS general substrate transporter"/>
    <property type="match status" value="1"/>
</dbReference>
<evidence type="ECO:0000256" key="1">
    <source>
        <dbReference type="ARBA" id="ARBA00022692"/>
    </source>
</evidence>
<dbReference type="AlphaFoldDB" id="A0A1T4S9I6"/>
<organism evidence="7 8">
    <name type="scientific">Consotaella salsifontis</name>
    <dbReference type="NCBI Taxonomy" id="1365950"/>
    <lineage>
        <taxon>Bacteria</taxon>
        <taxon>Pseudomonadati</taxon>
        <taxon>Pseudomonadota</taxon>
        <taxon>Alphaproteobacteria</taxon>
        <taxon>Hyphomicrobiales</taxon>
        <taxon>Aurantimonadaceae</taxon>
        <taxon>Consotaella</taxon>
    </lineage>
</organism>